<comment type="caution">
    <text evidence="1">The sequence shown here is derived from an EMBL/GenBank/DDBJ whole genome shotgun (WGS) entry which is preliminary data.</text>
</comment>
<evidence type="ECO:0000313" key="2">
    <source>
        <dbReference type="Proteomes" id="UP000541352"/>
    </source>
</evidence>
<gene>
    <name evidence="1" type="ORF">FHS57_001530</name>
</gene>
<keyword evidence="2" id="KW-1185">Reference proteome</keyword>
<sequence length="49" mass="5688">MSTQANCMLINGFYFAIPNTQNNTILIWMLLRLWLVFNTLNHVLKSSNS</sequence>
<dbReference type="EMBL" id="JACIBY010000002">
    <property type="protein sequence ID" value="MBB3837536.1"/>
    <property type="molecule type" value="Genomic_DNA"/>
</dbReference>
<protein>
    <submittedName>
        <fullName evidence="1">Uncharacterized protein</fullName>
    </submittedName>
</protein>
<dbReference type="Proteomes" id="UP000541352">
    <property type="component" value="Unassembled WGS sequence"/>
</dbReference>
<proteinExistence type="predicted"/>
<reference evidence="1 2" key="1">
    <citation type="submission" date="2020-08" db="EMBL/GenBank/DDBJ databases">
        <title>Genomic Encyclopedia of Type Strains, Phase IV (KMG-IV): sequencing the most valuable type-strain genomes for metagenomic binning, comparative biology and taxonomic classification.</title>
        <authorList>
            <person name="Goeker M."/>
        </authorList>
    </citation>
    <scope>NUCLEOTIDE SEQUENCE [LARGE SCALE GENOMIC DNA]</scope>
    <source>
        <strain evidence="1 2">DSM 17976</strain>
    </source>
</reference>
<dbReference type="AlphaFoldDB" id="A0A7W5ZKP7"/>
<accession>A0A7W5ZKP7</accession>
<evidence type="ECO:0000313" key="1">
    <source>
        <dbReference type="EMBL" id="MBB3837536.1"/>
    </source>
</evidence>
<name>A0A7W5ZKP7_9BACT</name>
<organism evidence="1 2">
    <name type="scientific">Runella defluvii</name>
    <dbReference type="NCBI Taxonomy" id="370973"/>
    <lineage>
        <taxon>Bacteria</taxon>
        <taxon>Pseudomonadati</taxon>
        <taxon>Bacteroidota</taxon>
        <taxon>Cytophagia</taxon>
        <taxon>Cytophagales</taxon>
        <taxon>Spirosomataceae</taxon>
        <taxon>Runella</taxon>
    </lineage>
</organism>